<dbReference type="PANTHER" id="PTHR14699:SF0">
    <property type="entry name" value="TETRATRICOPEPTIDE REPEAT PROTEIN 21 HOMOLOG"/>
    <property type="match status" value="1"/>
</dbReference>
<dbReference type="InterPro" id="IPR011990">
    <property type="entry name" value="TPR-like_helical_dom_sf"/>
</dbReference>
<dbReference type="Gene3D" id="1.25.40.10">
    <property type="entry name" value="Tetratricopeptide repeat domain"/>
    <property type="match status" value="5"/>
</dbReference>
<accession>A0A7S0VL94</accession>
<dbReference type="SMART" id="SM00028">
    <property type="entry name" value="TPR"/>
    <property type="match status" value="14"/>
</dbReference>
<feature type="domain" description="Tetratricopeptide repeat protein 21A/21B second ARM" evidence="5">
    <location>
        <begin position="277"/>
        <end position="570"/>
    </location>
</feature>
<feature type="domain" description="Tetratricopeptide repeat protein 21A/21B C-terminal ARM" evidence="7">
    <location>
        <begin position="1142"/>
        <end position="1349"/>
    </location>
</feature>
<evidence type="ECO:0000256" key="1">
    <source>
        <dbReference type="ARBA" id="ARBA00010935"/>
    </source>
</evidence>
<evidence type="ECO:0000259" key="7">
    <source>
        <dbReference type="Pfam" id="PF25063"/>
    </source>
</evidence>
<dbReference type="Pfam" id="PF25058">
    <property type="entry name" value="ARM_TT21"/>
    <property type="match status" value="1"/>
</dbReference>
<dbReference type="InterPro" id="IPR019734">
    <property type="entry name" value="TPR_rpt"/>
</dbReference>
<sequence length="1354" mass="152234">MSDRVLALVHYYAREGYARHVQNVCIEVLKKRVKDPVLTFWKAFGSIQEGLLSEAIRDLQPFVSNPEVNVAVTAALLRCNELAKVPDEDAIIELQGRLEAEERSASDRSLIHLAGFYLYTGSKEKARTIAERVLRVTPDHAAAQTLLGWVILAQHEDEDYALLADEHELDDAMANFEAVADADPGDLNAQLGKARVLERRRRLADCQALLAEIHARFAWFVPALVERARLAMAQQDWDLVKDLLQRLLQADAACIPALSWNCLLTITRDGNNKLGCQQMQELVATINRQEPRNAELLFRTARLFRSVSCTDIPLLQNTFLAAERACQLKPENVHYLVELGYQKLAMDELQTASEKFQQTIHMDDLNVEGNAGSLEIQILNGAYDEAETQLVFLQEMFSNSHGHGGGMSEMGGYGAEGDSPTLLYLRGLLEWKRGNENMGLALLEQAIARHFEVAMAAIAAVSSSNAPEPLVLLDPSRITRIVRLLVAGAGGEPKGPTEAPNPLLAKCRRALDLLAKQAPGLVESGLLLARVLFLNGELDAAQRKAAEILRNNPEEVGAQLLICSVYAHQDKPDLALNALDHAVSSSFSVRETPLYHIVNARVLMAANRLDEAVKALETAMGLPGVRTPLTPAQRQSRAALRAAGRPVASEPTLHERVTLFLMMAEVLAKTSKLPDAPEAKKYIQDATREFEGTSEEVRVAVADCELAIAHGDIEGALSKLKKIPDTSPHFAKARMAMANIYLKHRRDKTLYMKCYLDLADRNPDYDSYCMLGEAFLQILEPEKAVRAFENAIDISPKDTDLLTKCARALVTSHDYPRSVEFYQRAISHARATTAAHRLQLELAELLLRLRQWPAASAAVNKCLERSREGIPASENLQLDVEGWLLLARTAKGQQDMNGFLETQTQALELQRQLLQRLRGELPEGIEAQRIKAAEICYELAEHHKKNRKFDLSMECYEESLRHWDQHAPSMLALARLQLANGDVDACQLQCVQLLKADPDNEAASVMLAELMFHKENYDTAIYHFQQLLERKPSHYGAMSQLVQLLRRAGRLEDVPKYFQQAEAANPKAAMEPGFHFCRGLYQRYINQPREALKELNLARKDTRWGTPSALHMAEIYLNPDNDAVWEEKENADTPESREAVATARSLLKQVRPQDTQSQRYRVLDCYALMAGKEKNEIEEALSLLLDMASQDPNNVPVLLAMATGFMMLKQTPKARNQLKRLQKIPYKPDEAEEFERGWLLLADIHIQGGKFDLAQDLCQRCLKYNKSCAKAWEILGQVMEREQAFKDAAEHYERAWKHENQARPQVGYKLAFNYLKAKRFVEAIDVCHRVMRAFPDYPRIRKEVLEKARQGLKP</sequence>
<evidence type="ECO:0000259" key="5">
    <source>
        <dbReference type="Pfam" id="PF25060"/>
    </source>
</evidence>
<dbReference type="SUPFAM" id="SSF48452">
    <property type="entry name" value="TPR-like"/>
    <property type="match status" value="6"/>
</dbReference>
<gene>
    <name evidence="10" type="ORF">PPAR00522_LOCUS21948</name>
</gene>
<dbReference type="FunFam" id="1.25.40.10:FF:000377">
    <property type="entry name" value="Tetratricopeptide repeat domain 21B"/>
    <property type="match status" value="1"/>
</dbReference>
<evidence type="ECO:0000259" key="6">
    <source>
        <dbReference type="Pfam" id="PF25062"/>
    </source>
</evidence>
<protein>
    <recommendedName>
        <fullName evidence="11">Tetratricopeptide repeat protein 21B</fullName>
    </recommendedName>
</protein>
<dbReference type="GO" id="GO:0030991">
    <property type="term" value="C:intraciliary transport particle A"/>
    <property type="evidence" value="ECO:0007669"/>
    <property type="project" value="TreeGrafter"/>
</dbReference>
<keyword evidence="3 4" id="KW-0802">TPR repeat</keyword>
<dbReference type="EMBL" id="HBFM01033642">
    <property type="protein sequence ID" value="CAD8792656.1"/>
    <property type="molecule type" value="Transcribed_RNA"/>
</dbReference>
<dbReference type="InterPro" id="IPR056834">
    <property type="entry name" value="ARM_TT21_C"/>
</dbReference>
<dbReference type="InterPro" id="IPR040364">
    <property type="entry name" value="TTC21A/TTC21B"/>
</dbReference>
<dbReference type="GO" id="GO:0005929">
    <property type="term" value="C:cilium"/>
    <property type="evidence" value="ECO:0007669"/>
    <property type="project" value="GOC"/>
</dbReference>
<dbReference type="GO" id="GO:0061512">
    <property type="term" value="P:protein localization to cilium"/>
    <property type="evidence" value="ECO:0007669"/>
    <property type="project" value="TreeGrafter"/>
</dbReference>
<proteinExistence type="inferred from homology"/>
<dbReference type="Pfam" id="PF25062">
    <property type="entry name" value="ARM_TT21_N"/>
    <property type="match status" value="1"/>
</dbReference>
<keyword evidence="2" id="KW-0677">Repeat</keyword>
<dbReference type="InterPro" id="IPR056835">
    <property type="entry name" value="ARM_TT21_5th"/>
</dbReference>
<evidence type="ECO:0000256" key="3">
    <source>
        <dbReference type="ARBA" id="ARBA00022803"/>
    </source>
</evidence>
<dbReference type="InterPro" id="IPR056836">
    <property type="entry name" value="ARM_TT21_4th"/>
</dbReference>
<dbReference type="Pfam" id="PF25060">
    <property type="entry name" value="ARM_TT21_2nd"/>
    <property type="match status" value="1"/>
</dbReference>
<name>A0A7S0VL94_9CHLO</name>
<dbReference type="Pfam" id="PF13181">
    <property type="entry name" value="TPR_8"/>
    <property type="match status" value="1"/>
</dbReference>
<dbReference type="PROSITE" id="PS50005">
    <property type="entry name" value="TPR"/>
    <property type="match status" value="2"/>
</dbReference>
<dbReference type="InterPro" id="IPR056832">
    <property type="entry name" value="ARM_TT21_2nd"/>
</dbReference>
<evidence type="ECO:0000256" key="2">
    <source>
        <dbReference type="ARBA" id="ARBA00022737"/>
    </source>
</evidence>
<dbReference type="InterPro" id="IPR056833">
    <property type="entry name" value="ARM_TT21_N"/>
</dbReference>
<dbReference type="PANTHER" id="PTHR14699">
    <property type="entry name" value="STI2 PROTEIN-RELATED"/>
    <property type="match status" value="1"/>
</dbReference>
<feature type="repeat" description="TPR" evidence="4">
    <location>
        <begin position="765"/>
        <end position="798"/>
    </location>
</feature>
<evidence type="ECO:0000259" key="9">
    <source>
        <dbReference type="Pfam" id="PF25068"/>
    </source>
</evidence>
<comment type="similarity">
    <text evidence="1">Belongs to the TTC21 family.</text>
</comment>
<feature type="repeat" description="TPR" evidence="4">
    <location>
        <begin position="1001"/>
        <end position="1034"/>
    </location>
</feature>
<feature type="domain" description="Tetratricopeptide repeat protein 21A/21B fifth ARM repeats" evidence="8">
    <location>
        <begin position="1001"/>
        <end position="1117"/>
    </location>
</feature>
<evidence type="ECO:0000313" key="10">
    <source>
        <dbReference type="EMBL" id="CAD8792656.1"/>
    </source>
</evidence>
<feature type="domain" description="Tetratricopeptide repeat protein 21A/21B N-terminal ARM repeat" evidence="6">
    <location>
        <begin position="9"/>
        <end position="239"/>
    </location>
</feature>
<evidence type="ECO:0000256" key="4">
    <source>
        <dbReference type="PROSITE-ProRule" id="PRU00339"/>
    </source>
</evidence>
<reference evidence="10" key="1">
    <citation type="submission" date="2021-01" db="EMBL/GenBank/DDBJ databases">
        <authorList>
            <person name="Corre E."/>
            <person name="Pelletier E."/>
            <person name="Niang G."/>
            <person name="Scheremetjew M."/>
            <person name="Finn R."/>
            <person name="Kale V."/>
            <person name="Holt S."/>
            <person name="Cochrane G."/>
            <person name="Meng A."/>
            <person name="Brown T."/>
            <person name="Cohen L."/>
        </authorList>
    </citation>
    <scope>NUCLEOTIDE SEQUENCE</scope>
    <source>
        <strain evidence="10">SAG 63-3</strain>
    </source>
</reference>
<organism evidence="10">
    <name type="scientific">Polytomella parva</name>
    <dbReference type="NCBI Taxonomy" id="51329"/>
    <lineage>
        <taxon>Eukaryota</taxon>
        <taxon>Viridiplantae</taxon>
        <taxon>Chlorophyta</taxon>
        <taxon>core chlorophytes</taxon>
        <taxon>Chlorophyceae</taxon>
        <taxon>CS clade</taxon>
        <taxon>Chlamydomonadales</taxon>
        <taxon>Chlamydomonadaceae</taxon>
        <taxon>Polytomella</taxon>
    </lineage>
</organism>
<feature type="domain" description="Tetratricopeptide repeat protein 21A/21B fourth ARM" evidence="9">
    <location>
        <begin position="802"/>
        <end position="960"/>
    </location>
</feature>
<dbReference type="Pfam" id="PF25064">
    <property type="entry name" value="ARM_TT21_5th"/>
    <property type="match status" value="1"/>
</dbReference>
<evidence type="ECO:0008006" key="11">
    <source>
        <dbReference type="Google" id="ProtNLM"/>
    </source>
</evidence>
<dbReference type="Pfam" id="PF25063">
    <property type="entry name" value="ARM_TT21_C"/>
    <property type="match status" value="1"/>
</dbReference>
<dbReference type="Pfam" id="PF25068">
    <property type="entry name" value="ARM_TT21_4th"/>
    <property type="match status" value="1"/>
</dbReference>
<evidence type="ECO:0000259" key="8">
    <source>
        <dbReference type="Pfam" id="PF25064"/>
    </source>
</evidence>
<dbReference type="GO" id="GO:0035721">
    <property type="term" value="P:intraciliary retrograde transport"/>
    <property type="evidence" value="ECO:0007669"/>
    <property type="project" value="TreeGrafter"/>
</dbReference>